<reference evidence="2" key="1">
    <citation type="submission" date="2012-09" db="EMBL/GenBank/DDBJ databases">
        <authorList>
            <person name="Weinstock G."/>
            <person name="Sodergren E."/>
            <person name="Clifton S."/>
            <person name="Fulton L."/>
            <person name="Fulton B."/>
            <person name="Courtney L."/>
            <person name="Fronick C."/>
            <person name="Harrison M."/>
            <person name="Strong C."/>
            <person name="Farmer C."/>
            <person name="Delehaunty K."/>
            <person name="Markovic C."/>
            <person name="Hall O."/>
            <person name="Minx P."/>
            <person name="Tomlinson C."/>
            <person name="Mitreva M."/>
            <person name="Nelson J."/>
            <person name="Hou S."/>
            <person name="Wollam A."/>
            <person name="Pepin K.H."/>
            <person name="Johnson M."/>
            <person name="Bhonagiri V."/>
            <person name="Nash W.E."/>
            <person name="Suruliraj S."/>
            <person name="Warren W."/>
            <person name="Chinwalla A."/>
            <person name="Mardis E.R."/>
            <person name="Wilson R.K."/>
        </authorList>
    </citation>
    <scope>NUCLEOTIDE SEQUENCE [LARGE SCALE GENOMIC DNA]</scope>
    <source>
        <strain evidence="2">OS1</strain>
    </source>
</reference>
<organism evidence="1 2">
    <name type="scientific">Acetomicrobium hydrogeniformans ATCC BAA-1850</name>
    <dbReference type="NCBI Taxonomy" id="592015"/>
    <lineage>
        <taxon>Bacteria</taxon>
        <taxon>Thermotogati</taxon>
        <taxon>Synergistota</taxon>
        <taxon>Synergistia</taxon>
        <taxon>Synergistales</taxon>
        <taxon>Acetomicrobiaceae</taxon>
        <taxon>Acetomicrobium</taxon>
    </lineage>
</organism>
<dbReference type="RefSeq" id="WP_009200273.1">
    <property type="nucleotide sequence ID" value="NZ_ACJX03000001.1"/>
</dbReference>
<name>A0A0T5X921_9BACT</name>
<evidence type="ECO:0000313" key="1">
    <source>
        <dbReference type="EMBL" id="KRT34856.1"/>
    </source>
</evidence>
<dbReference type="Gene3D" id="3.40.1390.20">
    <property type="entry name" value="HprK N-terminal domain-like"/>
    <property type="match status" value="1"/>
</dbReference>
<dbReference type="AlphaFoldDB" id="A0A0T5X921"/>
<dbReference type="EMBL" id="ACJX03000001">
    <property type="protein sequence ID" value="KRT34856.1"/>
    <property type="molecule type" value="Genomic_DNA"/>
</dbReference>
<evidence type="ECO:0008006" key="3">
    <source>
        <dbReference type="Google" id="ProtNLM"/>
    </source>
</evidence>
<dbReference type="Proteomes" id="UP000005273">
    <property type="component" value="Unassembled WGS sequence"/>
</dbReference>
<keyword evidence="2" id="KW-1185">Reference proteome</keyword>
<protein>
    <recommendedName>
        <fullName evidence="3">DRTGG domain protein</fullName>
    </recommendedName>
</protein>
<dbReference type="InterPro" id="IPR028979">
    <property type="entry name" value="Ser_kin/Pase_Hpr-like_N_sf"/>
</dbReference>
<comment type="caution">
    <text evidence="1">The sequence shown here is derived from an EMBL/GenBank/DDBJ whole genome shotgun (WGS) entry which is preliminary data.</text>
</comment>
<accession>A0A0T5X921</accession>
<dbReference type="OrthoDB" id="9800356at2"/>
<gene>
    <name evidence="1" type="ORF">HMPREF1705_04106</name>
</gene>
<proteinExistence type="predicted"/>
<dbReference type="STRING" id="592015.HMPREF1705_04106"/>
<sequence>MKVKEICEKLELNVHVQGDLDKEVHQGVVGDLLSFIMRTAPEGAVWVTIQNHVNVAAVAVLKDIPFIVLASGREPLQELIDSCRKENITLTSSKQDAFNLCGKLYELGIKD</sequence>
<evidence type="ECO:0000313" key="2">
    <source>
        <dbReference type="Proteomes" id="UP000005273"/>
    </source>
</evidence>
<dbReference type="eggNOG" id="COG4109">
    <property type="taxonomic scope" value="Bacteria"/>
</dbReference>
<dbReference type="SUPFAM" id="SSF75138">
    <property type="entry name" value="HprK N-terminal domain-like"/>
    <property type="match status" value="1"/>
</dbReference>